<keyword evidence="3" id="KW-0597">Phosphoprotein</keyword>
<dbReference type="PANTHER" id="PTHR43711">
    <property type="entry name" value="TWO-COMPONENT HISTIDINE KINASE"/>
    <property type="match status" value="1"/>
</dbReference>
<feature type="repeat" description="TPR" evidence="7">
    <location>
        <begin position="152"/>
        <end position="185"/>
    </location>
</feature>
<reference evidence="11 12" key="1">
    <citation type="submission" date="2020-03" db="EMBL/GenBank/DDBJ databases">
        <title>Genomic analysis of Bacteroides faecium CBA7301.</title>
        <authorList>
            <person name="Kim J."/>
            <person name="Roh S.W."/>
        </authorList>
    </citation>
    <scope>NUCLEOTIDE SEQUENCE [LARGE SCALE GENOMIC DNA]</scope>
    <source>
        <strain evidence="11 12">CBA7301</strain>
    </source>
</reference>
<keyword evidence="9" id="KW-0732">Signal</keyword>
<dbReference type="PROSITE" id="PS50005">
    <property type="entry name" value="TPR"/>
    <property type="match status" value="1"/>
</dbReference>
<dbReference type="PROSITE" id="PS50109">
    <property type="entry name" value="HIS_KIN"/>
    <property type="match status" value="1"/>
</dbReference>
<evidence type="ECO:0000259" key="10">
    <source>
        <dbReference type="PROSITE" id="PS50109"/>
    </source>
</evidence>
<sequence length="638" mass="74355">MKTVRYILIYLLAAFCGLPLSVKAQDNPYKIDNSLYLLYERATKYRNEPEGLLIADTLYTNAIQKNDKKAQCLTLTIPVIYYFNTRETEQLEKAITTLQEVSRKNDYLQYYYFGSIYKVNHQMNINSTLRALQEAELIKEQAFADNYPYGIATCLRMMGNIYYARRETRTALDYYQQALEYSQKNLPEQDLAYIYWNISMLQQGLNQYETAYENAEKGIKCAKTQTNLYACMLRKCTLLYVLDRTEEFKSYYQECLKMTEKYGQTRKNELQALRIYNYVLHGQYEKAHAIADSVDLPQDRMSYHADIYSKENKYKEAFYTFKELQHLQDSLGQLIQSADLSELNVRIGNEQLKRKAQQGESDRQLMILKFILIFFCFFATALIFYLYLRRKSIRKLQEKNEELTIARNHAEQADKMKTYFIQNMSHEIRTPLNAIVGFSQLLSDPNLPLDDEEKQEFSSLVLHNSELLTTLVNDILDLSALESGKYAMNMAPHACNEMCRMILSTVTHRKPEEVELCYTSDVPDDFRIVTDEQRMQQVLINFLTNAEKHTEKGKIHLHCSITENPGKITFSVTDTGRGIPADKMDSVFERFKKLDEFKQGSGLGLNICRIIAERLNGEVKIDKNYTGGARFLFILPLQ</sequence>
<evidence type="ECO:0000256" key="7">
    <source>
        <dbReference type="PROSITE-ProRule" id="PRU00339"/>
    </source>
</evidence>
<dbReference type="RefSeq" id="WP_167960892.1">
    <property type="nucleotide sequence ID" value="NZ_CP050831.1"/>
</dbReference>
<dbReference type="SMART" id="SM00388">
    <property type="entry name" value="HisKA"/>
    <property type="match status" value="1"/>
</dbReference>
<dbReference type="SMART" id="SM00028">
    <property type="entry name" value="TPR"/>
    <property type="match status" value="2"/>
</dbReference>
<protein>
    <recommendedName>
        <fullName evidence="2">histidine kinase</fullName>
        <ecNumber evidence="2">2.7.13.3</ecNumber>
    </recommendedName>
</protein>
<evidence type="ECO:0000256" key="8">
    <source>
        <dbReference type="SAM" id="Phobius"/>
    </source>
</evidence>
<keyword evidence="7" id="KW-0802">TPR repeat</keyword>
<evidence type="ECO:0000256" key="1">
    <source>
        <dbReference type="ARBA" id="ARBA00000085"/>
    </source>
</evidence>
<dbReference type="PANTHER" id="PTHR43711:SF26">
    <property type="entry name" value="SENSOR HISTIDINE KINASE RCSC"/>
    <property type="match status" value="1"/>
</dbReference>
<dbReference type="InterPro" id="IPR003661">
    <property type="entry name" value="HisK_dim/P_dom"/>
</dbReference>
<dbReference type="InterPro" id="IPR036890">
    <property type="entry name" value="HATPase_C_sf"/>
</dbReference>
<dbReference type="InterPro" id="IPR050736">
    <property type="entry name" value="Sensor_HK_Regulatory"/>
</dbReference>
<dbReference type="Gene3D" id="1.25.40.10">
    <property type="entry name" value="Tetratricopeptide repeat domain"/>
    <property type="match status" value="1"/>
</dbReference>
<feature type="transmembrane region" description="Helical" evidence="8">
    <location>
        <begin position="366"/>
        <end position="388"/>
    </location>
</feature>
<keyword evidence="6" id="KW-0902">Two-component regulatory system</keyword>
<evidence type="ECO:0000256" key="9">
    <source>
        <dbReference type="SAM" id="SignalP"/>
    </source>
</evidence>
<evidence type="ECO:0000256" key="6">
    <source>
        <dbReference type="ARBA" id="ARBA00023012"/>
    </source>
</evidence>
<dbReference type="AlphaFoldDB" id="A0A6H0KJP7"/>
<dbReference type="Gene3D" id="1.10.287.130">
    <property type="match status" value="1"/>
</dbReference>
<dbReference type="CDD" id="cd00082">
    <property type="entry name" value="HisKA"/>
    <property type="match status" value="1"/>
</dbReference>
<dbReference type="InterPro" id="IPR036097">
    <property type="entry name" value="HisK_dim/P_sf"/>
</dbReference>
<dbReference type="InterPro" id="IPR005467">
    <property type="entry name" value="His_kinase_dom"/>
</dbReference>
<feature type="signal peptide" evidence="9">
    <location>
        <begin position="1"/>
        <end position="24"/>
    </location>
</feature>
<organism evidence="11 12">
    <name type="scientific">Bacteroides faecium</name>
    <dbReference type="NCBI Taxonomy" id="2715212"/>
    <lineage>
        <taxon>Bacteria</taxon>
        <taxon>Pseudomonadati</taxon>
        <taxon>Bacteroidota</taxon>
        <taxon>Bacteroidia</taxon>
        <taxon>Bacteroidales</taxon>
        <taxon>Bacteroidaceae</taxon>
        <taxon>Bacteroides</taxon>
    </lineage>
</organism>
<dbReference type="KEGG" id="bfc:BacF7301_05300"/>
<dbReference type="EC" id="2.7.13.3" evidence="2"/>
<evidence type="ECO:0000256" key="3">
    <source>
        <dbReference type="ARBA" id="ARBA00022553"/>
    </source>
</evidence>
<proteinExistence type="predicted"/>
<dbReference type="InterPro" id="IPR011990">
    <property type="entry name" value="TPR-like_helical_dom_sf"/>
</dbReference>
<feature type="chain" id="PRO_5026126524" description="histidine kinase" evidence="9">
    <location>
        <begin position="25"/>
        <end position="638"/>
    </location>
</feature>
<evidence type="ECO:0000313" key="12">
    <source>
        <dbReference type="Proteomes" id="UP000501780"/>
    </source>
</evidence>
<keyword evidence="12" id="KW-1185">Reference proteome</keyword>
<gene>
    <name evidence="11" type="ORF">BacF7301_05300</name>
</gene>
<dbReference type="GO" id="GO:0000155">
    <property type="term" value="F:phosphorelay sensor kinase activity"/>
    <property type="evidence" value="ECO:0007669"/>
    <property type="project" value="InterPro"/>
</dbReference>
<dbReference type="Gene3D" id="3.30.565.10">
    <property type="entry name" value="Histidine kinase-like ATPase, C-terminal domain"/>
    <property type="match status" value="1"/>
</dbReference>
<comment type="catalytic activity">
    <reaction evidence="1">
        <text>ATP + protein L-histidine = ADP + protein N-phospho-L-histidine.</text>
        <dbReference type="EC" id="2.7.13.3"/>
    </reaction>
</comment>
<dbReference type="Pfam" id="PF02518">
    <property type="entry name" value="HATPase_c"/>
    <property type="match status" value="1"/>
</dbReference>
<evidence type="ECO:0000313" key="11">
    <source>
        <dbReference type="EMBL" id="QIU93600.1"/>
    </source>
</evidence>
<keyword evidence="4" id="KW-0808">Transferase</keyword>
<dbReference type="InterPro" id="IPR004358">
    <property type="entry name" value="Sig_transdc_His_kin-like_C"/>
</dbReference>
<keyword evidence="8" id="KW-1133">Transmembrane helix</keyword>
<accession>A0A6H0KJP7</accession>
<name>A0A6H0KJP7_9BACE</name>
<dbReference type="SMART" id="SM00387">
    <property type="entry name" value="HATPase_c"/>
    <property type="match status" value="1"/>
</dbReference>
<feature type="domain" description="Histidine kinase" evidence="10">
    <location>
        <begin position="423"/>
        <end position="638"/>
    </location>
</feature>
<keyword evidence="5 11" id="KW-0418">Kinase</keyword>
<dbReference type="Pfam" id="PF00512">
    <property type="entry name" value="HisKA"/>
    <property type="match status" value="1"/>
</dbReference>
<keyword evidence="8" id="KW-0472">Membrane</keyword>
<evidence type="ECO:0000256" key="2">
    <source>
        <dbReference type="ARBA" id="ARBA00012438"/>
    </source>
</evidence>
<dbReference type="InterPro" id="IPR003594">
    <property type="entry name" value="HATPase_dom"/>
</dbReference>
<dbReference type="SUPFAM" id="SSF48452">
    <property type="entry name" value="TPR-like"/>
    <property type="match status" value="1"/>
</dbReference>
<keyword evidence="8" id="KW-0812">Transmembrane</keyword>
<dbReference type="SUPFAM" id="SSF47384">
    <property type="entry name" value="Homodimeric domain of signal transducing histidine kinase"/>
    <property type="match status" value="1"/>
</dbReference>
<dbReference type="PRINTS" id="PR00344">
    <property type="entry name" value="BCTRLSENSOR"/>
</dbReference>
<dbReference type="Proteomes" id="UP000501780">
    <property type="component" value="Chromosome"/>
</dbReference>
<dbReference type="InterPro" id="IPR019734">
    <property type="entry name" value="TPR_rpt"/>
</dbReference>
<dbReference type="SUPFAM" id="SSF55874">
    <property type="entry name" value="ATPase domain of HSP90 chaperone/DNA topoisomerase II/histidine kinase"/>
    <property type="match status" value="1"/>
</dbReference>
<dbReference type="EMBL" id="CP050831">
    <property type="protein sequence ID" value="QIU93600.1"/>
    <property type="molecule type" value="Genomic_DNA"/>
</dbReference>
<evidence type="ECO:0000256" key="4">
    <source>
        <dbReference type="ARBA" id="ARBA00022679"/>
    </source>
</evidence>
<evidence type="ECO:0000256" key="5">
    <source>
        <dbReference type="ARBA" id="ARBA00022777"/>
    </source>
</evidence>